<accession>A0A2P5I4U7</accession>
<name>A0A2P5I4U7_DIAHE</name>
<gene>
    <name evidence="1" type="ORF">DHEL01_v204089</name>
</gene>
<proteinExistence type="predicted"/>
<sequence length="118" mass="12958">MVIIRRRPRDLLNTRTAKWNLINLSPFRSTRLSRTAASHKRSILEQLLHARPLNNSFITTEQAAIAAPMPEAPSQAHALVAAEDDLAAHLADREVEEGVVARLASQAGTAAQHPRRVG</sequence>
<evidence type="ECO:0000313" key="2">
    <source>
        <dbReference type="Proteomes" id="UP000094444"/>
    </source>
</evidence>
<comment type="caution">
    <text evidence="1">The sequence shown here is derived from an EMBL/GenBank/DDBJ whole genome shotgun (WGS) entry which is preliminary data.</text>
</comment>
<dbReference type="Proteomes" id="UP000094444">
    <property type="component" value="Unassembled WGS sequence"/>
</dbReference>
<dbReference type="EMBL" id="MAVT02000263">
    <property type="protein sequence ID" value="POS77511.1"/>
    <property type="molecule type" value="Genomic_DNA"/>
</dbReference>
<dbReference type="InParanoid" id="A0A2P5I4U7"/>
<dbReference type="AlphaFoldDB" id="A0A2P5I4U7"/>
<keyword evidence="2" id="KW-1185">Reference proteome</keyword>
<organism evidence="1 2">
    <name type="scientific">Diaporthe helianthi</name>
    <dbReference type="NCBI Taxonomy" id="158607"/>
    <lineage>
        <taxon>Eukaryota</taxon>
        <taxon>Fungi</taxon>
        <taxon>Dikarya</taxon>
        <taxon>Ascomycota</taxon>
        <taxon>Pezizomycotina</taxon>
        <taxon>Sordariomycetes</taxon>
        <taxon>Sordariomycetidae</taxon>
        <taxon>Diaporthales</taxon>
        <taxon>Diaporthaceae</taxon>
        <taxon>Diaporthe</taxon>
    </lineage>
</organism>
<evidence type="ECO:0000313" key="1">
    <source>
        <dbReference type="EMBL" id="POS77511.1"/>
    </source>
</evidence>
<protein>
    <submittedName>
        <fullName evidence="1">Uncharacterized protein</fullName>
    </submittedName>
</protein>
<reference evidence="1" key="1">
    <citation type="submission" date="2017-09" db="EMBL/GenBank/DDBJ databases">
        <title>Polyketide synthases of a Diaporthe helianthi virulent isolate.</title>
        <authorList>
            <person name="Baroncelli R."/>
        </authorList>
    </citation>
    <scope>NUCLEOTIDE SEQUENCE [LARGE SCALE GENOMIC DNA]</scope>
    <source>
        <strain evidence="1">7/96</strain>
    </source>
</reference>